<feature type="compositionally biased region" description="Polar residues" evidence="1">
    <location>
        <begin position="1"/>
        <end position="13"/>
    </location>
</feature>
<feature type="region of interest" description="Disordered" evidence="1">
    <location>
        <begin position="1"/>
        <end position="31"/>
    </location>
</feature>
<name>A0A2N5U115_9BASI</name>
<accession>A0A2N5U115</accession>
<comment type="caution">
    <text evidence="2">The sequence shown here is derived from an EMBL/GenBank/DDBJ whole genome shotgun (WGS) entry which is preliminary data.</text>
</comment>
<reference evidence="2 3" key="1">
    <citation type="submission" date="2017-11" db="EMBL/GenBank/DDBJ databases">
        <title>De novo assembly and phasing of dikaryotic genomes from two isolates of Puccinia coronata f. sp. avenae, the causal agent of oat crown rust.</title>
        <authorList>
            <person name="Miller M.E."/>
            <person name="Zhang Y."/>
            <person name="Omidvar V."/>
            <person name="Sperschneider J."/>
            <person name="Schwessinger B."/>
            <person name="Raley C."/>
            <person name="Palmer J.M."/>
            <person name="Garnica D."/>
            <person name="Upadhyaya N."/>
            <person name="Rathjen J."/>
            <person name="Taylor J.M."/>
            <person name="Park R.F."/>
            <person name="Dodds P.N."/>
            <person name="Hirsch C.D."/>
            <person name="Kianian S.F."/>
            <person name="Figueroa M."/>
        </authorList>
    </citation>
    <scope>NUCLEOTIDE SEQUENCE [LARGE SCALE GENOMIC DNA]</scope>
    <source>
        <strain evidence="2">12SD80</strain>
    </source>
</reference>
<evidence type="ECO:0000256" key="1">
    <source>
        <dbReference type="SAM" id="MobiDB-lite"/>
    </source>
</evidence>
<feature type="compositionally biased region" description="Polar residues" evidence="1">
    <location>
        <begin position="88"/>
        <end position="102"/>
    </location>
</feature>
<protein>
    <submittedName>
        <fullName evidence="2">Uncharacterized protein</fullName>
    </submittedName>
</protein>
<dbReference type="EMBL" id="PGCI01000269">
    <property type="protein sequence ID" value="PLW31429.1"/>
    <property type="molecule type" value="Genomic_DNA"/>
</dbReference>
<proteinExistence type="predicted"/>
<evidence type="ECO:0000313" key="2">
    <source>
        <dbReference type="EMBL" id="PLW31429.1"/>
    </source>
</evidence>
<organism evidence="2 3">
    <name type="scientific">Puccinia coronata f. sp. avenae</name>
    <dbReference type="NCBI Taxonomy" id="200324"/>
    <lineage>
        <taxon>Eukaryota</taxon>
        <taxon>Fungi</taxon>
        <taxon>Dikarya</taxon>
        <taxon>Basidiomycota</taxon>
        <taxon>Pucciniomycotina</taxon>
        <taxon>Pucciniomycetes</taxon>
        <taxon>Pucciniales</taxon>
        <taxon>Pucciniaceae</taxon>
        <taxon>Puccinia</taxon>
    </lineage>
</organism>
<dbReference type="AlphaFoldDB" id="A0A2N5U115"/>
<gene>
    <name evidence="2" type="ORF">PCASD_18555</name>
</gene>
<evidence type="ECO:0000313" key="3">
    <source>
        <dbReference type="Proteomes" id="UP000235392"/>
    </source>
</evidence>
<dbReference type="Proteomes" id="UP000235392">
    <property type="component" value="Unassembled WGS sequence"/>
</dbReference>
<feature type="region of interest" description="Disordered" evidence="1">
    <location>
        <begin position="75"/>
        <end position="122"/>
    </location>
</feature>
<sequence length="122" mass="13402">MSASTTSTRTNQPALDCVPELSPFPNQTLPNEDTLSKYLTLALQNSLAPPQNKQQANIANEHNINHLIALDDSSKEELALPPIEENNRNPASHSKKNQNCNPINKDPGNIDPNELPLITEID</sequence>